<feature type="domain" description="Mur ligase central" evidence="7">
    <location>
        <begin position="45"/>
        <end position="180"/>
    </location>
</feature>
<dbReference type="InterPro" id="IPR036615">
    <property type="entry name" value="Mur_ligase_C_dom_sf"/>
</dbReference>
<evidence type="ECO:0000256" key="2">
    <source>
        <dbReference type="ARBA" id="ARBA00022598"/>
    </source>
</evidence>
<dbReference type="SUPFAM" id="SSF53623">
    <property type="entry name" value="MurD-like peptide ligases, catalytic domain"/>
    <property type="match status" value="1"/>
</dbReference>
<dbReference type="KEGG" id="wch:wcw_0791"/>
<dbReference type="InterPro" id="IPR013221">
    <property type="entry name" value="Mur_ligase_cen"/>
</dbReference>
<keyword evidence="4" id="KW-0547">Nucleotide-binding</keyword>
<evidence type="ECO:0000313" key="9">
    <source>
        <dbReference type="Proteomes" id="UP000001505"/>
    </source>
</evidence>
<dbReference type="RefSeq" id="WP_013181876.1">
    <property type="nucleotide sequence ID" value="NC_014225.1"/>
</dbReference>
<evidence type="ECO:0000256" key="6">
    <source>
        <dbReference type="ARBA" id="ARBA00022842"/>
    </source>
</evidence>
<comment type="similarity">
    <text evidence="1">Belongs to the folylpolyglutamate synthase family.</text>
</comment>
<dbReference type="InterPro" id="IPR001645">
    <property type="entry name" value="Folylpolyglutamate_synth"/>
</dbReference>
<dbReference type="GO" id="GO:0005829">
    <property type="term" value="C:cytosol"/>
    <property type="evidence" value="ECO:0007669"/>
    <property type="project" value="TreeGrafter"/>
</dbReference>
<dbReference type="InterPro" id="IPR018109">
    <property type="entry name" value="Folylpolyglutamate_synth_CS"/>
</dbReference>
<dbReference type="Proteomes" id="UP000001505">
    <property type="component" value="Chromosome"/>
</dbReference>
<dbReference type="GO" id="GO:0005524">
    <property type="term" value="F:ATP binding"/>
    <property type="evidence" value="ECO:0007669"/>
    <property type="project" value="UniProtKB-KW"/>
</dbReference>
<dbReference type="EC" id="6.3.2.17" evidence="8"/>
<evidence type="ECO:0000256" key="4">
    <source>
        <dbReference type="ARBA" id="ARBA00022741"/>
    </source>
</evidence>
<dbReference type="NCBIfam" id="TIGR01499">
    <property type="entry name" value="folC"/>
    <property type="match status" value="1"/>
</dbReference>
<dbReference type="OrthoDB" id="9809356at2"/>
<dbReference type="GO" id="GO:0008841">
    <property type="term" value="F:dihydrofolate synthase activity"/>
    <property type="evidence" value="ECO:0007669"/>
    <property type="project" value="TreeGrafter"/>
</dbReference>
<organism evidence="8 9">
    <name type="scientific">Waddlia chondrophila (strain ATCC VR-1470 / WSU 86-1044)</name>
    <dbReference type="NCBI Taxonomy" id="716544"/>
    <lineage>
        <taxon>Bacteria</taxon>
        <taxon>Pseudomonadati</taxon>
        <taxon>Chlamydiota</taxon>
        <taxon>Chlamydiia</taxon>
        <taxon>Parachlamydiales</taxon>
        <taxon>Waddliaceae</taxon>
        <taxon>Waddlia</taxon>
    </lineage>
</organism>
<dbReference type="STRING" id="716544.wcw_0791"/>
<protein>
    <submittedName>
        <fullName evidence="8">Putative folylpolyglutamate synthase/dihydrofolate synthase</fullName>
        <ecNumber evidence="8">6.3.2.17</ecNumber>
    </submittedName>
</protein>
<sequence>MSYEQLINQLFTVNTHQRMKLGLEQMRALATSVGNPDRQFRSVHIAGTNGKGSTAEKIAKGLESKFSKVGLFTSPHISTFRERIKINGKMISEDDVERILSQIIDLPGTFFELTTLLAFLYFAENNVEYAVIETGLGGRLDATNIIHPDLSVITSISLEHTEFLGSTLEEIAAEKAGIIKPGVPVILGPSALHISTPQAVQIKGKFSSVEEENRAIAKKALEQLSISPYLIMKALEARPCCRMEKQGNVILDVAHNPAALERYFCEDKRRPLNVVCTLSKNKDLKRCLEIIANHAQCISLVTAPNGRSSTPEDLYAILVEIGFPSRNISIDSSISHAVTKASQKGNTAVIGTFFIMNEARKALGMMDETDSFDLNERSC</sequence>
<dbReference type="PANTHER" id="PTHR11136">
    <property type="entry name" value="FOLYLPOLYGLUTAMATE SYNTHASE-RELATED"/>
    <property type="match status" value="1"/>
</dbReference>
<keyword evidence="9" id="KW-1185">Reference proteome</keyword>
<dbReference type="eggNOG" id="COG0285">
    <property type="taxonomic scope" value="Bacteria"/>
</dbReference>
<evidence type="ECO:0000256" key="3">
    <source>
        <dbReference type="ARBA" id="ARBA00022723"/>
    </source>
</evidence>
<dbReference type="HOGENOM" id="CLU_015869_1_1_0"/>
<dbReference type="Pfam" id="PF08245">
    <property type="entry name" value="Mur_ligase_M"/>
    <property type="match status" value="1"/>
</dbReference>
<proteinExistence type="inferred from homology"/>
<evidence type="ECO:0000313" key="8">
    <source>
        <dbReference type="EMBL" id="ADI38158.1"/>
    </source>
</evidence>
<dbReference type="PANTHER" id="PTHR11136:SF0">
    <property type="entry name" value="DIHYDROFOLATE SYNTHETASE-RELATED"/>
    <property type="match status" value="1"/>
</dbReference>
<keyword evidence="6" id="KW-0460">Magnesium</keyword>
<gene>
    <name evidence="8" type="primary">folC</name>
    <name evidence="8" type="ordered locus">wcw_0791</name>
</gene>
<keyword evidence="5" id="KW-0067">ATP-binding</keyword>
<dbReference type="GO" id="GO:0046872">
    <property type="term" value="F:metal ion binding"/>
    <property type="evidence" value="ECO:0007669"/>
    <property type="project" value="UniProtKB-KW"/>
</dbReference>
<evidence type="ECO:0000259" key="7">
    <source>
        <dbReference type="Pfam" id="PF08245"/>
    </source>
</evidence>
<dbReference type="Gene3D" id="3.40.1190.10">
    <property type="entry name" value="Mur-like, catalytic domain"/>
    <property type="match status" value="1"/>
</dbReference>
<evidence type="ECO:0000256" key="1">
    <source>
        <dbReference type="ARBA" id="ARBA00008276"/>
    </source>
</evidence>
<dbReference type="GO" id="GO:0004326">
    <property type="term" value="F:tetrahydrofolylpolyglutamate synthase activity"/>
    <property type="evidence" value="ECO:0007669"/>
    <property type="project" value="UniProtKB-EC"/>
</dbReference>
<keyword evidence="3" id="KW-0479">Metal-binding</keyword>
<dbReference type="AlphaFoldDB" id="D6YVJ7"/>
<dbReference type="Gene3D" id="3.90.190.20">
    <property type="entry name" value="Mur ligase, C-terminal domain"/>
    <property type="match status" value="1"/>
</dbReference>
<dbReference type="InterPro" id="IPR036565">
    <property type="entry name" value="Mur-like_cat_sf"/>
</dbReference>
<reference evidence="8 9" key="1">
    <citation type="journal article" date="2010" name="PLoS ONE">
        <title>The Waddlia genome: a window into chlamydial biology.</title>
        <authorList>
            <person name="Bertelli C."/>
            <person name="Collyn F."/>
            <person name="Croxatto A."/>
            <person name="Ruckert C."/>
            <person name="Polkinghorne A."/>
            <person name="Kebbi-Beghdadi C."/>
            <person name="Goesmann A."/>
            <person name="Vaughan L."/>
            <person name="Greub G."/>
        </authorList>
    </citation>
    <scope>NUCLEOTIDE SEQUENCE [LARGE SCALE GENOMIC DNA]</scope>
    <source>
        <strain evidence="9">ATCC VR-1470 / WSU 86-1044</strain>
    </source>
</reference>
<dbReference type="SUPFAM" id="SSF53244">
    <property type="entry name" value="MurD-like peptide ligases, peptide-binding domain"/>
    <property type="match status" value="1"/>
</dbReference>
<dbReference type="PROSITE" id="PS01012">
    <property type="entry name" value="FOLYLPOLYGLU_SYNT_2"/>
    <property type="match status" value="1"/>
</dbReference>
<evidence type="ECO:0000256" key="5">
    <source>
        <dbReference type="ARBA" id="ARBA00022840"/>
    </source>
</evidence>
<name>D6YVJ7_WADCW</name>
<accession>D6YVJ7</accession>
<dbReference type="EMBL" id="CP001928">
    <property type="protein sequence ID" value="ADI38158.1"/>
    <property type="molecule type" value="Genomic_DNA"/>
</dbReference>
<keyword evidence="2 8" id="KW-0436">Ligase</keyword>